<proteinExistence type="inferred from homology"/>
<dbReference type="AlphaFoldDB" id="A0A0M0J6H3"/>
<dbReference type="Proteomes" id="UP000037460">
    <property type="component" value="Unassembled WGS sequence"/>
</dbReference>
<organism evidence="4 5">
    <name type="scientific">Chrysochromulina tobinii</name>
    <dbReference type="NCBI Taxonomy" id="1460289"/>
    <lineage>
        <taxon>Eukaryota</taxon>
        <taxon>Haptista</taxon>
        <taxon>Haptophyta</taxon>
        <taxon>Prymnesiophyceae</taxon>
        <taxon>Prymnesiales</taxon>
        <taxon>Chrysochromulinaceae</taxon>
        <taxon>Chrysochromulina</taxon>
    </lineage>
</organism>
<dbReference type="InterPro" id="IPR015424">
    <property type="entry name" value="PyrdxlP-dep_Trfase"/>
</dbReference>
<name>A0A0M0J6H3_9EUKA</name>
<evidence type="ECO:0000313" key="5">
    <source>
        <dbReference type="Proteomes" id="UP000037460"/>
    </source>
</evidence>
<dbReference type="GO" id="GO:0008483">
    <property type="term" value="F:transaminase activity"/>
    <property type="evidence" value="ECO:0007669"/>
    <property type="project" value="InterPro"/>
</dbReference>
<dbReference type="InterPro" id="IPR015421">
    <property type="entry name" value="PyrdxlP-dep_Trfase_major"/>
</dbReference>
<keyword evidence="2 3" id="KW-0663">Pyridoxal phosphate</keyword>
<dbReference type="InterPro" id="IPR005814">
    <property type="entry name" value="Aminotrans_3"/>
</dbReference>
<evidence type="ECO:0000256" key="2">
    <source>
        <dbReference type="ARBA" id="ARBA00022898"/>
    </source>
</evidence>
<gene>
    <name evidence="4" type="ORF">Ctob_002299</name>
</gene>
<dbReference type="SUPFAM" id="SSF53383">
    <property type="entry name" value="PLP-dependent transferases"/>
    <property type="match status" value="1"/>
</dbReference>
<sequence length="415" mass="45267">MHYADSVAGPIKVASAQGQYIFDSDGNRYLDCVNNVCHVGHCHPRVVQAAAQQLAMINTNSRYMHDNVVRLAQRLADSMPGPLEVCIFVNSGSEANDLALRLARNYGQRDVYCVDQAYHGHTAATLAISPYSKYGPVDLPSDTVKLMLPDHYRLGVSAERMTELCVAEFEWLLSSRETPPAAFIVESLICCGGQVVLPPGYLRQMHALVRQHGGLAIADEVQVGFGRVGDHMWGFEAHDATPDIVTLGKPFGNGFPLSAVVTTRAVADASRDVEYFNTFGGNPVACAVGLEVMQVIADEGLRENARDTGRYTRTLVANLAAKHASIGDVRGMGLLFGCEFVIDRSTREPNARLADHCMQWMRAERQVLVSTDGPHRNVIKMKPPLCFTPENGETLAAAIDDALTAYASGIDYSRR</sequence>
<dbReference type="GO" id="GO:0005739">
    <property type="term" value="C:mitochondrion"/>
    <property type="evidence" value="ECO:0007669"/>
    <property type="project" value="TreeGrafter"/>
</dbReference>
<dbReference type="OrthoDB" id="10261433at2759"/>
<keyword evidence="5" id="KW-1185">Reference proteome</keyword>
<protein>
    <submittedName>
        <fullName evidence="4">Ethanolamine-phosphate phospho-lyase isoform 1</fullName>
    </submittedName>
</protein>
<dbReference type="PANTHER" id="PTHR45688:SF13">
    <property type="entry name" value="ALANINE--GLYOXYLATE AMINOTRANSFERASE 2-LIKE"/>
    <property type="match status" value="1"/>
</dbReference>
<dbReference type="CDD" id="cd00610">
    <property type="entry name" value="OAT_like"/>
    <property type="match status" value="1"/>
</dbReference>
<dbReference type="InterPro" id="IPR015422">
    <property type="entry name" value="PyrdxlP-dep_Trfase_small"/>
</dbReference>
<dbReference type="PIRSF" id="PIRSF000521">
    <property type="entry name" value="Transaminase_4ab_Lys_Orn"/>
    <property type="match status" value="1"/>
</dbReference>
<accession>A0A0M0J6H3</accession>
<dbReference type="GO" id="GO:0030170">
    <property type="term" value="F:pyridoxal phosphate binding"/>
    <property type="evidence" value="ECO:0007669"/>
    <property type="project" value="InterPro"/>
</dbReference>
<comment type="caution">
    <text evidence="4">The sequence shown here is derived from an EMBL/GenBank/DDBJ whole genome shotgun (WGS) entry which is preliminary data.</text>
</comment>
<dbReference type="EMBL" id="JWZX01003301">
    <property type="protein sequence ID" value="KOO22206.1"/>
    <property type="molecule type" value="Genomic_DNA"/>
</dbReference>
<reference evidence="5" key="1">
    <citation type="journal article" date="2015" name="PLoS Genet.">
        <title>Genome Sequence and Transcriptome Analyses of Chrysochromulina tobin: Metabolic Tools for Enhanced Algal Fitness in the Prominent Order Prymnesiales (Haptophyceae).</title>
        <authorList>
            <person name="Hovde B.T."/>
            <person name="Deodato C.R."/>
            <person name="Hunsperger H.M."/>
            <person name="Ryken S.A."/>
            <person name="Yost W."/>
            <person name="Jha R.K."/>
            <person name="Patterson J."/>
            <person name="Monnat R.J. Jr."/>
            <person name="Barlow S.B."/>
            <person name="Starkenburg S.R."/>
            <person name="Cattolico R.A."/>
        </authorList>
    </citation>
    <scope>NUCLEOTIDE SEQUENCE</scope>
    <source>
        <strain evidence="5">CCMP291</strain>
    </source>
</reference>
<evidence type="ECO:0000313" key="4">
    <source>
        <dbReference type="EMBL" id="KOO22206.1"/>
    </source>
</evidence>
<dbReference type="Pfam" id="PF00202">
    <property type="entry name" value="Aminotran_3"/>
    <property type="match status" value="1"/>
</dbReference>
<dbReference type="PANTHER" id="PTHR45688">
    <property type="match status" value="1"/>
</dbReference>
<keyword evidence="4" id="KW-0456">Lyase</keyword>
<comment type="similarity">
    <text evidence="1 3">Belongs to the class-III pyridoxal-phosphate-dependent aminotransferase family.</text>
</comment>
<dbReference type="GO" id="GO:0016829">
    <property type="term" value="F:lyase activity"/>
    <property type="evidence" value="ECO:0007669"/>
    <property type="project" value="UniProtKB-KW"/>
</dbReference>
<evidence type="ECO:0000256" key="3">
    <source>
        <dbReference type="RuleBase" id="RU003560"/>
    </source>
</evidence>
<evidence type="ECO:0000256" key="1">
    <source>
        <dbReference type="ARBA" id="ARBA00008954"/>
    </source>
</evidence>
<dbReference type="Gene3D" id="3.90.1150.10">
    <property type="entry name" value="Aspartate Aminotransferase, domain 1"/>
    <property type="match status" value="1"/>
</dbReference>
<dbReference type="Gene3D" id="3.40.640.10">
    <property type="entry name" value="Type I PLP-dependent aspartate aminotransferase-like (Major domain)"/>
    <property type="match status" value="1"/>
</dbReference>